<dbReference type="PANTHER" id="PTHR30474:SF3">
    <property type="entry name" value="PEPTIDOGLYCAN GLYCOSYLTRANSFERASE RODA"/>
    <property type="match status" value="1"/>
</dbReference>
<dbReference type="RefSeq" id="WP_167978820.1">
    <property type="nucleotide sequence ID" value="NZ_VSRL01000228.1"/>
</dbReference>
<feature type="transmembrane region" description="Helical" evidence="7">
    <location>
        <begin position="126"/>
        <end position="149"/>
    </location>
</feature>
<dbReference type="Pfam" id="PF01098">
    <property type="entry name" value="FTSW_RODA_SPOVE"/>
    <property type="match status" value="1"/>
</dbReference>
<evidence type="ECO:0000256" key="1">
    <source>
        <dbReference type="ARBA" id="ARBA00004141"/>
    </source>
</evidence>
<proteinExistence type="predicted"/>
<gene>
    <name evidence="8" type="ORF">FXN61_37755</name>
</gene>
<feature type="compositionally biased region" description="Low complexity" evidence="6">
    <location>
        <begin position="658"/>
        <end position="672"/>
    </location>
</feature>
<dbReference type="Proteomes" id="UP001515943">
    <property type="component" value="Unassembled WGS sequence"/>
</dbReference>
<keyword evidence="3" id="KW-0133">Cell shape</keyword>
<reference evidence="8 9" key="1">
    <citation type="submission" date="2019-08" db="EMBL/GenBank/DDBJ databases">
        <title>Lentzea from Indian Himalayas.</title>
        <authorList>
            <person name="Mandal S."/>
            <person name="Mallick Gupta A."/>
            <person name="Maiti P.K."/>
            <person name="Sarkar J."/>
            <person name="Mandal S."/>
        </authorList>
    </citation>
    <scope>NUCLEOTIDE SEQUENCE [LARGE SCALE GENOMIC DNA]</scope>
    <source>
        <strain evidence="8 9">PSKA42</strain>
    </source>
</reference>
<feature type="region of interest" description="Disordered" evidence="6">
    <location>
        <begin position="654"/>
        <end position="678"/>
    </location>
</feature>
<evidence type="ECO:0000256" key="5">
    <source>
        <dbReference type="ARBA" id="ARBA00023136"/>
    </source>
</evidence>
<feature type="transmembrane region" description="Helical" evidence="7">
    <location>
        <begin position="169"/>
        <end position="193"/>
    </location>
</feature>
<dbReference type="InterPro" id="IPR001182">
    <property type="entry name" value="FtsW/RodA"/>
</dbReference>
<feature type="transmembrane region" description="Helical" evidence="7">
    <location>
        <begin position="507"/>
        <end position="528"/>
    </location>
</feature>
<feature type="transmembrane region" description="Helical" evidence="7">
    <location>
        <begin position="285"/>
        <end position="302"/>
    </location>
</feature>
<keyword evidence="2 7" id="KW-0812">Transmembrane</keyword>
<feature type="transmembrane region" description="Helical" evidence="7">
    <location>
        <begin position="472"/>
        <end position="495"/>
    </location>
</feature>
<evidence type="ECO:0000256" key="4">
    <source>
        <dbReference type="ARBA" id="ARBA00022989"/>
    </source>
</evidence>
<sequence length="678" mass="71948">MSNGLSAYLSMFFGGIDGFSRSFVLLGLALAIGNALRFLTNRPAAAIGALGAPQPNRFFTVPVVLLRGGEPSLWWPFVLLWLGFWLGSGLRTTHWTLAVLVLVLIAVGFGLHLLKAVHARREEAVVSGPALAVLLTTGVLVLFGLLLTVRLEVVRDPAVGFVDALEGDAPASALTKVILPAAALALVLVLMMVKVRPGRIRFERPRHDRWHAGGLVVVFVLFAAPLVGDGQLTFAGIATPEYGKIVYLAVLAMMLADHAYGFRIQRKRLRDARGELTHAVKARRHLLYPFVLFGVVGVASMLKSDIGPLIPVFAATVTMVWLVVRAEVAQALDVSRRRGAARSVAATRTAWTYTRPMLVPLLALAAVGFLVMLTTSYITTRWETQRNPWVHNWAQSCVDPLDGTPPPVVPAGTSPCQETLAGAFASTHSQIAQSLATIADGGLWGRGLADTTSGTVPAGSSDLVLAVIWSKLGGIVVLLLSALLALLAAALAKLCRTTGKAASPERLFVGGFAGMVLAQFLFVLAATVNAVPHSGITAPFLSYGVQSTVALGIGVIIAVTLHYRTEPLPKPARAVAPRVGFSPSLLAFLMCVMLAWGVTIWPYTGLAEDRPFCDETSDVVDAAQCSTDRIAQGRTSVQIVIGGKAQYVRTGHDPTWEAAGATRGPAGRPRQGSSTAAR</sequence>
<evidence type="ECO:0000256" key="2">
    <source>
        <dbReference type="ARBA" id="ARBA00022692"/>
    </source>
</evidence>
<feature type="transmembrane region" description="Helical" evidence="7">
    <location>
        <begin position="584"/>
        <end position="603"/>
    </location>
</feature>
<feature type="transmembrane region" description="Helical" evidence="7">
    <location>
        <begin position="308"/>
        <end position="328"/>
    </location>
</feature>
<name>A0ABX1FT10_9PSEU</name>
<protein>
    <recommendedName>
        <fullName evidence="10">Cell division protein FtsW, lipid II flippase</fullName>
    </recommendedName>
</protein>
<dbReference type="PANTHER" id="PTHR30474">
    <property type="entry name" value="CELL CYCLE PROTEIN"/>
    <property type="match status" value="1"/>
</dbReference>
<feature type="transmembrane region" description="Helical" evidence="7">
    <location>
        <begin position="214"/>
        <end position="239"/>
    </location>
</feature>
<keyword evidence="5 7" id="KW-0472">Membrane</keyword>
<comment type="caution">
    <text evidence="8">The sequence shown here is derived from an EMBL/GenBank/DDBJ whole genome shotgun (WGS) entry which is preliminary data.</text>
</comment>
<organism evidence="8 9">
    <name type="scientific">Lentzea indica</name>
    <dbReference type="NCBI Taxonomy" id="2604800"/>
    <lineage>
        <taxon>Bacteria</taxon>
        <taxon>Bacillati</taxon>
        <taxon>Actinomycetota</taxon>
        <taxon>Actinomycetes</taxon>
        <taxon>Pseudonocardiales</taxon>
        <taxon>Pseudonocardiaceae</taxon>
        <taxon>Lentzea</taxon>
    </lineage>
</organism>
<feature type="transmembrane region" description="Helical" evidence="7">
    <location>
        <begin position="96"/>
        <end position="114"/>
    </location>
</feature>
<keyword evidence="9" id="KW-1185">Reference proteome</keyword>
<evidence type="ECO:0000256" key="3">
    <source>
        <dbReference type="ARBA" id="ARBA00022960"/>
    </source>
</evidence>
<dbReference type="EMBL" id="VSRL01000228">
    <property type="protein sequence ID" value="NKE62184.1"/>
    <property type="molecule type" value="Genomic_DNA"/>
</dbReference>
<comment type="subcellular location">
    <subcellularLocation>
        <location evidence="1">Membrane</location>
        <topology evidence="1">Multi-pass membrane protein</topology>
    </subcellularLocation>
</comment>
<feature type="transmembrane region" description="Helical" evidence="7">
    <location>
        <begin position="540"/>
        <end position="563"/>
    </location>
</feature>
<feature type="transmembrane region" description="Helical" evidence="7">
    <location>
        <begin position="358"/>
        <end position="378"/>
    </location>
</feature>
<evidence type="ECO:0000256" key="7">
    <source>
        <dbReference type="SAM" id="Phobius"/>
    </source>
</evidence>
<evidence type="ECO:0008006" key="10">
    <source>
        <dbReference type="Google" id="ProtNLM"/>
    </source>
</evidence>
<feature type="transmembrane region" description="Helical" evidence="7">
    <location>
        <begin position="245"/>
        <end position="264"/>
    </location>
</feature>
<keyword evidence="4 7" id="KW-1133">Transmembrane helix</keyword>
<evidence type="ECO:0000313" key="9">
    <source>
        <dbReference type="Proteomes" id="UP001515943"/>
    </source>
</evidence>
<evidence type="ECO:0000313" key="8">
    <source>
        <dbReference type="EMBL" id="NKE62184.1"/>
    </source>
</evidence>
<accession>A0ABX1FT10</accession>
<evidence type="ECO:0000256" key="6">
    <source>
        <dbReference type="SAM" id="MobiDB-lite"/>
    </source>
</evidence>
<feature type="transmembrane region" description="Helical" evidence="7">
    <location>
        <begin position="6"/>
        <end position="32"/>
    </location>
</feature>
<feature type="transmembrane region" description="Helical" evidence="7">
    <location>
        <begin position="73"/>
        <end position="90"/>
    </location>
</feature>